<feature type="region of interest" description="Disordered" evidence="9">
    <location>
        <begin position="1314"/>
        <end position="1373"/>
    </location>
</feature>
<dbReference type="Gene3D" id="2.60.40.10">
    <property type="entry name" value="Immunoglobulins"/>
    <property type="match status" value="6"/>
</dbReference>
<keyword evidence="2" id="KW-0964">Secreted</keyword>
<dbReference type="InterPro" id="IPR050991">
    <property type="entry name" value="ECM_Regulatory_Proteins"/>
</dbReference>
<organism evidence="12">
    <name type="scientific">Capra hircus</name>
    <name type="common">Goat</name>
    <dbReference type="NCBI Taxonomy" id="9925"/>
    <lineage>
        <taxon>Eukaryota</taxon>
        <taxon>Metazoa</taxon>
        <taxon>Chordata</taxon>
        <taxon>Craniata</taxon>
        <taxon>Vertebrata</taxon>
        <taxon>Euteleostomi</taxon>
        <taxon>Mammalia</taxon>
        <taxon>Eutheria</taxon>
        <taxon>Laurasiatheria</taxon>
        <taxon>Artiodactyla</taxon>
        <taxon>Ruminantia</taxon>
        <taxon>Pecora</taxon>
        <taxon>Bovidae</taxon>
        <taxon>Caprinae</taxon>
        <taxon>Capra</taxon>
    </lineage>
</organism>
<name>A0A8C2P4G2_CAPHI</name>
<keyword evidence="6" id="KW-0325">Glycoprotein</keyword>
<dbReference type="PRINTS" id="PR00453">
    <property type="entry name" value="VWFADOMAIN"/>
</dbReference>
<dbReference type="Pfam" id="PF01391">
    <property type="entry name" value="Collagen"/>
    <property type="match status" value="1"/>
</dbReference>
<feature type="domain" description="Fibronectin type-III" evidence="11">
    <location>
        <begin position="499"/>
        <end position="586"/>
    </location>
</feature>
<dbReference type="InterPro" id="IPR013320">
    <property type="entry name" value="ConA-like_dom_sf"/>
</dbReference>
<dbReference type="SUPFAM" id="SSF49265">
    <property type="entry name" value="Fibronectin type III"/>
    <property type="match status" value="4"/>
</dbReference>
<dbReference type="FunFam" id="2.60.40.10:FF:001587">
    <property type="entry name" value="Collagen type XX alpha 1 chain"/>
    <property type="match status" value="1"/>
</dbReference>
<dbReference type="PANTHER" id="PTHR46708:SF2">
    <property type="entry name" value="FIBRONECTIN TYPE-III DOMAIN-CONTAINING PROTEIN"/>
    <property type="match status" value="1"/>
</dbReference>
<feature type="domain" description="Fibronectin type-III" evidence="11">
    <location>
        <begin position="407"/>
        <end position="498"/>
    </location>
</feature>
<dbReference type="Pfam" id="PF00092">
    <property type="entry name" value="VWA"/>
    <property type="match status" value="1"/>
</dbReference>
<evidence type="ECO:0000259" key="10">
    <source>
        <dbReference type="PROSITE" id="PS50234"/>
    </source>
</evidence>
<dbReference type="FunFam" id="2.60.120.200:FF:000008">
    <property type="entry name" value="Collagen type XII alpha 1 chain"/>
    <property type="match status" value="1"/>
</dbReference>
<dbReference type="InterPro" id="IPR008160">
    <property type="entry name" value="Collagen"/>
</dbReference>
<keyword evidence="4" id="KW-0677">Repeat</keyword>
<evidence type="ECO:0000256" key="7">
    <source>
        <dbReference type="ARBA" id="ARBA00056720"/>
    </source>
</evidence>
<dbReference type="GO" id="GO:0005581">
    <property type="term" value="C:collagen trimer"/>
    <property type="evidence" value="ECO:0007669"/>
    <property type="project" value="UniProtKB-KW"/>
</dbReference>
<feature type="compositionally biased region" description="Low complexity" evidence="9">
    <location>
        <begin position="1138"/>
        <end position="1148"/>
    </location>
</feature>
<evidence type="ECO:0000256" key="5">
    <source>
        <dbReference type="ARBA" id="ARBA00023119"/>
    </source>
</evidence>
<dbReference type="Ensembl" id="ENSCHIT00010018730.1">
    <property type="protein sequence ID" value="ENSCHIP00010013244.1"/>
    <property type="gene ID" value="ENSCHIG00010009325.1"/>
</dbReference>
<dbReference type="PROSITE" id="PS50234">
    <property type="entry name" value="VWFA"/>
    <property type="match status" value="1"/>
</dbReference>
<dbReference type="InterPro" id="IPR013783">
    <property type="entry name" value="Ig-like_fold"/>
</dbReference>
<evidence type="ECO:0000256" key="9">
    <source>
        <dbReference type="SAM" id="MobiDB-lite"/>
    </source>
</evidence>
<evidence type="ECO:0000256" key="8">
    <source>
        <dbReference type="ARBA" id="ARBA00069772"/>
    </source>
</evidence>
<sequence length="1419" mass="150350">VTMAAGGLQLFLTACPASPASGRLRLTVLPEDRLQMKWRESEGSSLGYLVQVKPRAGDPEQEVMLTTKTPKATVGGLSPSKGYTLQIFELTGSGNILLARREFVIEDLKSNSMSRSGQRPLGATLEPTPSLVGSPDLKPPGALAPSQDPPTLDGAKSGDGTCLGTGGSLQCLMVSTWPGGPPSVCPHTPALKLGCLPQFRCTPPMPADMIFLVDGSWSIGHSHFQQVKDFLASVIEPFEIGPGKVQVGLTQYSGAPQTEWDLNAFGTKEEVLNAVHNLRYRGGNTFTGLALTHVLEQNLKPRAGLRPEAAKLVILVTDGKSQDDAHAAGHVLKGLGVDIFAVGVKNADETELRLLASQPLDITVHNVQDFPQLGTLSGLLSRLICQKIQGRSPRRGPATLALDPPPAPTRLVLTQVTSSSILLSWSPAPQPPLKYLIVWRPSKGGAPREVVVEGPTSSAQLHNLTSGTEYLVSVFPLYKAGVGEGLQGLATTAPLPPPQALTLTSVTPKTVRLTWQPSAEATQYLVRWSPASPKGEEERREVRVGRPEVLLDGMAPGRDYEVWVQSLRGAETSEAQGIRARTPTLATPRHLSFSDVSHDSARVSWEGTTRPVRLFRVSYVSGKGGHSGQVRVPGNATSATLGPLSSSTTYMVRVTCLYPGGSSSTLTGRLTTRKVPSPSQLSVTELPGDEVRLEWAAAAVSGVLVYQITWMPLGEGKAREISVPGNLGTAILPGLGRHSEYEITILAYYRDGARSDPVSLHYTPGSRSPPSNLALASESPDSLLRVSWTPPSSHVLHYRLSYALASGSGPEKSISIPGPRSHVTIPDLLAATKYRVLVSAIYGAGESVAVSATGRTAACPALHLDGSPPGFDLMAAFGLVEKEYASIRGVAMEPSAFGPTRTFTLFKDSQLTRRASDIHLATLPPEHTVVFLLRLLPETPREAFALWQVASEDFQPILGVLLDAGRKSLTYFNRDPRATLQEVIFDLPEVRRIFFGSFHKVHVAVGHSKVRLYVDCRKVAERPIGEASSLPAAGFVMLGRLAKARGPRSSSASFQLQVLQIVCNDSWAEEDRCCELPASVGEPPPLGWTSAPAWSTTSVLFQGQPGLQGTPGKVGVQGPKVGEKPGWRVLRWRQRGLPSLPHPSLHGLASGEGSPEMGQLQPGTGMYPPWGLGGLGGHRRRGLQGYMPCPRPPFLCPQGMRGLEGTAGLPGPPGPRGFQGTAGARGSNGERGPPGAVGPTVSPLSTQPNKPQSLATIYQLVGQACESAIQSEWPRLLWCPDPPSPGQSRAPKKGRQCHLHPSLRHILLPLGGAWSPQSDKAGRGVGSLACGGPRAPGEPNRTAGGCRRPGHPHGTPGQAGESGLGAQGSVPGGVRSGRGLTVLPVPGAGCTWHHVLMVSAVHQICPASASAGRSPCCLE</sequence>
<dbReference type="SMART" id="SM00327">
    <property type="entry name" value="VWA"/>
    <property type="match status" value="1"/>
</dbReference>
<evidence type="ECO:0000256" key="6">
    <source>
        <dbReference type="ARBA" id="ARBA00023180"/>
    </source>
</evidence>
<feature type="domain" description="Fibronectin type-III" evidence="11">
    <location>
        <begin position="20"/>
        <end position="111"/>
    </location>
</feature>
<dbReference type="GO" id="GO:0005576">
    <property type="term" value="C:extracellular region"/>
    <property type="evidence" value="ECO:0007669"/>
    <property type="project" value="UniProtKB-SubCell"/>
</dbReference>
<comment type="subcellular location">
    <subcellularLocation>
        <location evidence="1">Secreted</location>
        <location evidence="1">Extracellular space</location>
    </subcellularLocation>
</comment>
<dbReference type="PANTHER" id="PTHR46708">
    <property type="entry name" value="TENASCIN"/>
    <property type="match status" value="1"/>
</dbReference>
<evidence type="ECO:0000256" key="1">
    <source>
        <dbReference type="ARBA" id="ARBA00004239"/>
    </source>
</evidence>
<evidence type="ECO:0000256" key="2">
    <source>
        <dbReference type="ARBA" id="ARBA00022525"/>
    </source>
</evidence>
<evidence type="ECO:0000313" key="12">
    <source>
        <dbReference type="Ensembl" id="ENSCHIP00010013244.1"/>
    </source>
</evidence>
<evidence type="ECO:0000259" key="11">
    <source>
        <dbReference type="PROSITE" id="PS50853"/>
    </source>
</evidence>
<dbReference type="InterPro" id="IPR048287">
    <property type="entry name" value="TSPN-like_N"/>
</dbReference>
<feature type="domain" description="Fibronectin type-III" evidence="11">
    <location>
        <begin position="679"/>
        <end position="766"/>
    </location>
</feature>
<dbReference type="InterPro" id="IPR036116">
    <property type="entry name" value="FN3_sf"/>
</dbReference>
<feature type="domain" description="VWFA" evidence="10">
    <location>
        <begin position="208"/>
        <end position="383"/>
    </location>
</feature>
<reference evidence="12" key="2">
    <citation type="submission" date="2025-08" db="UniProtKB">
        <authorList>
            <consortium name="Ensembl"/>
        </authorList>
    </citation>
    <scope>IDENTIFICATION</scope>
</reference>
<keyword evidence="3" id="KW-0732">Signal</keyword>
<dbReference type="CDD" id="cd01482">
    <property type="entry name" value="vWA_collagen_alphaI-XII-like"/>
    <property type="match status" value="1"/>
</dbReference>
<dbReference type="CDD" id="cd00063">
    <property type="entry name" value="FN3"/>
    <property type="match status" value="6"/>
</dbReference>
<dbReference type="SMART" id="SM00210">
    <property type="entry name" value="TSPN"/>
    <property type="match status" value="1"/>
</dbReference>
<dbReference type="InterPro" id="IPR002035">
    <property type="entry name" value="VWF_A"/>
</dbReference>
<keyword evidence="5" id="KW-0176">Collagen</keyword>
<feature type="domain" description="Fibronectin type-III" evidence="11">
    <location>
        <begin position="769"/>
        <end position="861"/>
    </location>
</feature>
<comment type="function">
    <text evidence="7">Probable collagen protein.</text>
</comment>
<dbReference type="InterPro" id="IPR003961">
    <property type="entry name" value="FN3_dom"/>
</dbReference>
<feature type="region of interest" description="Disordered" evidence="9">
    <location>
        <begin position="1204"/>
        <end position="1250"/>
    </location>
</feature>
<accession>A0A8C2P4G2</accession>
<dbReference type="FunFam" id="2.60.40.10:FF:000974">
    <property type="entry name" value="Collagen alpha-1(XX) chain"/>
    <property type="match status" value="1"/>
</dbReference>
<feature type="region of interest" description="Disordered" evidence="9">
    <location>
        <begin position="111"/>
        <end position="159"/>
    </location>
</feature>
<dbReference type="PROSITE" id="PS50853">
    <property type="entry name" value="FN3"/>
    <property type="match status" value="6"/>
</dbReference>
<dbReference type="SUPFAM" id="SSF49899">
    <property type="entry name" value="Concanavalin A-like lectins/glucanases"/>
    <property type="match status" value="1"/>
</dbReference>
<dbReference type="Pfam" id="PF00041">
    <property type="entry name" value="fn3"/>
    <property type="match status" value="5"/>
</dbReference>
<reference evidence="12" key="1">
    <citation type="submission" date="2019-03" db="EMBL/GenBank/DDBJ databases">
        <title>Genome sequencing and reference-guided assembly of Black Bengal Goat (Capra hircus).</title>
        <authorList>
            <person name="Siddiki A.Z."/>
            <person name="Baten A."/>
            <person name="Billah M."/>
            <person name="Alam M.A.U."/>
            <person name="Shawrob K.S.M."/>
            <person name="Saha S."/>
            <person name="Chowdhury M."/>
            <person name="Rahman A.H."/>
            <person name="Stear M."/>
            <person name="Miah G."/>
            <person name="Das G.B."/>
            <person name="Hossain M.M."/>
            <person name="Kumkum M."/>
            <person name="Islam M.S."/>
            <person name="Mollah A.M."/>
            <person name="Ahsan A."/>
            <person name="Tusar F."/>
            <person name="Khan M.K.I."/>
        </authorList>
    </citation>
    <scope>NUCLEOTIDE SEQUENCE [LARGE SCALE GENOMIC DNA]</scope>
</reference>
<dbReference type="Gene3D" id="3.40.50.410">
    <property type="entry name" value="von Willebrand factor, type A domain"/>
    <property type="match status" value="1"/>
</dbReference>
<evidence type="ECO:0000256" key="3">
    <source>
        <dbReference type="ARBA" id="ARBA00022729"/>
    </source>
</evidence>
<dbReference type="Gene3D" id="2.60.120.200">
    <property type="match status" value="1"/>
</dbReference>
<dbReference type="FunFam" id="2.60.40.10:FF:000953">
    <property type="entry name" value="Collagen, type XX, alpha 1"/>
    <property type="match status" value="1"/>
</dbReference>
<dbReference type="FunFam" id="2.60.40.10:FF:000234">
    <property type="entry name" value="Collagen, type XII, alpha 1"/>
    <property type="match status" value="2"/>
</dbReference>
<dbReference type="SUPFAM" id="SSF53300">
    <property type="entry name" value="vWA-like"/>
    <property type="match status" value="1"/>
</dbReference>
<feature type="compositionally biased region" description="Gly residues" evidence="9">
    <location>
        <begin position="1360"/>
        <end position="1373"/>
    </location>
</feature>
<dbReference type="FunFam" id="3.40.50.410:FF:000001">
    <property type="entry name" value="Collagen, type XII, alpha 1"/>
    <property type="match status" value="1"/>
</dbReference>
<feature type="region of interest" description="Disordered" evidence="9">
    <location>
        <begin position="1138"/>
        <end position="1168"/>
    </location>
</feature>
<protein>
    <recommendedName>
        <fullName evidence="8">Collagen alpha-1(XX) chain</fullName>
    </recommendedName>
</protein>
<dbReference type="FunFam" id="2.60.40.10:FF:000638">
    <property type="entry name" value="von Willebrand factor A domain-containing 1"/>
    <property type="match status" value="1"/>
</dbReference>
<proteinExistence type="predicted"/>
<dbReference type="InterPro" id="IPR036465">
    <property type="entry name" value="vWFA_dom_sf"/>
</dbReference>
<dbReference type="SMART" id="SM00060">
    <property type="entry name" value="FN3"/>
    <property type="match status" value="6"/>
</dbReference>
<feature type="domain" description="Fibronectin type-III" evidence="11">
    <location>
        <begin position="587"/>
        <end position="678"/>
    </location>
</feature>
<evidence type="ECO:0000256" key="4">
    <source>
        <dbReference type="ARBA" id="ARBA00022737"/>
    </source>
</evidence>